<organism evidence="2 3">
    <name type="scientific">Coralloluteibacterium thermophilum</name>
    <dbReference type="NCBI Taxonomy" id="2707049"/>
    <lineage>
        <taxon>Bacteria</taxon>
        <taxon>Pseudomonadati</taxon>
        <taxon>Pseudomonadota</taxon>
        <taxon>Gammaproteobacteria</taxon>
        <taxon>Lysobacterales</taxon>
        <taxon>Lysobacteraceae</taxon>
        <taxon>Coralloluteibacterium</taxon>
    </lineage>
</organism>
<feature type="chain" id="PRO_5046831652" evidence="1">
    <location>
        <begin position="27"/>
        <end position="327"/>
    </location>
</feature>
<evidence type="ECO:0000256" key="1">
    <source>
        <dbReference type="SAM" id="SignalP"/>
    </source>
</evidence>
<keyword evidence="3" id="KW-1185">Reference proteome</keyword>
<gene>
    <name evidence="2" type="ORF">ACFO3Q_05895</name>
</gene>
<reference evidence="3" key="1">
    <citation type="journal article" date="2019" name="Int. J. Syst. Evol. Microbiol.">
        <title>The Global Catalogue of Microorganisms (GCM) 10K type strain sequencing project: providing services to taxonomists for standard genome sequencing and annotation.</title>
        <authorList>
            <consortium name="The Broad Institute Genomics Platform"/>
            <consortium name="The Broad Institute Genome Sequencing Center for Infectious Disease"/>
            <person name="Wu L."/>
            <person name="Ma J."/>
        </authorList>
    </citation>
    <scope>NUCLEOTIDE SEQUENCE [LARGE SCALE GENOMIC DNA]</scope>
    <source>
        <strain evidence="3">CGMCC 1.13574</strain>
    </source>
</reference>
<feature type="signal peptide" evidence="1">
    <location>
        <begin position="1"/>
        <end position="26"/>
    </location>
</feature>
<name>A0ABV9NK68_9GAMM</name>
<sequence length="327" mass="33575">MTTPLRSRLFAGLCLALMGVAGPVHAQLAPRPAKDTTVLPVWNHDSGRIEALLLLEAPDAQRDATDLRFLATPPAPAPGALVRRDLGATDLTAGVRLEPQSNLALLCNGDTGVALTLGGLAEHCMLAQMNDTAGGGGRLGLEATVGNDEANLTLGAGSTRGTVGGTALLPNPGSVGEPNWLANNPLLPMAVTAGVEQTDVGMLGQMRLGSDGWVSIAGTVARARLVPANDAAASLLPDQWDTTTLGVGAGYGAFSGSVIGRVIEVPGQDSFGSLGLGLSWRAPWRGQFSVGAENIVTRGKSPWSTSAAGEESEDGGRVPYVRYQQDL</sequence>
<accession>A0ABV9NK68</accession>
<evidence type="ECO:0000313" key="2">
    <source>
        <dbReference type="EMBL" id="MFC4727699.1"/>
    </source>
</evidence>
<dbReference type="RefSeq" id="WP_377003710.1">
    <property type="nucleotide sequence ID" value="NZ_JBHSGG010000015.1"/>
</dbReference>
<dbReference type="Proteomes" id="UP001595892">
    <property type="component" value="Unassembled WGS sequence"/>
</dbReference>
<proteinExistence type="predicted"/>
<evidence type="ECO:0000313" key="3">
    <source>
        <dbReference type="Proteomes" id="UP001595892"/>
    </source>
</evidence>
<dbReference type="EMBL" id="JBHSGG010000015">
    <property type="protein sequence ID" value="MFC4727699.1"/>
    <property type="molecule type" value="Genomic_DNA"/>
</dbReference>
<protein>
    <submittedName>
        <fullName evidence="2">Uncharacterized protein</fullName>
    </submittedName>
</protein>
<comment type="caution">
    <text evidence="2">The sequence shown here is derived from an EMBL/GenBank/DDBJ whole genome shotgun (WGS) entry which is preliminary data.</text>
</comment>
<keyword evidence="1" id="KW-0732">Signal</keyword>